<reference evidence="2" key="1">
    <citation type="journal article" date="2022" name="Int. J. Mol. Sci.">
        <title>Draft Genome of Tanacetum Coccineum: Genomic Comparison of Closely Related Tanacetum-Family Plants.</title>
        <authorList>
            <person name="Yamashiro T."/>
            <person name="Shiraishi A."/>
            <person name="Nakayama K."/>
            <person name="Satake H."/>
        </authorList>
    </citation>
    <scope>NUCLEOTIDE SEQUENCE</scope>
</reference>
<evidence type="ECO:0000313" key="3">
    <source>
        <dbReference type="Proteomes" id="UP001151760"/>
    </source>
</evidence>
<gene>
    <name evidence="2" type="ORF">Tco_0911298</name>
</gene>
<organism evidence="2 3">
    <name type="scientific">Tanacetum coccineum</name>
    <dbReference type="NCBI Taxonomy" id="301880"/>
    <lineage>
        <taxon>Eukaryota</taxon>
        <taxon>Viridiplantae</taxon>
        <taxon>Streptophyta</taxon>
        <taxon>Embryophyta</taxon>
        <taxon>Tracheophyta</taxon>
        <taxon>Spermatophyta</taxon>
        <taxon>Magnoliopsida</taxon>
        <taxon>eudicotyledons</taxon>
        <taxon>Gunneridae</taxon>
        <taxon>Pentapetalae</taxon>
        <taxon>asterids</taxon>
        <taxon>campanulids</taxon>
        <taxon>Asterales</taxon>
        <taxon>Asteraceae</taxon>
        <taxon>Asteroideae</taxon>
        <taxon>Anthemideae</taxon>
        <taxon>Anthemidinae</taxon>
        <taxon>Tanacetum</taxon>
    </lineage>
</organism>
<dbReference type="EMBL" id="BQNB010014671">
    <property type="protein sequence ID" value="GJT31023.1"/>
    <property type="molecule type" value="Genomic_DNA"/>
</dbReference>
<comment type="caution">
    <text evidence="2">The sequence shown here is derived from an EMBL/GenBank/DDBJ whole genome shotgun (WGS) entry which is preliminary data.</text>
</comment>
<reference evidence="2" key="2">
    <citation type="submission" date="2022-01" db="EMBL/GenBank/DDBJ databases">
        <authorList>
            <person name="Yamashiro T."/>
            <person name="Shiraishi A."/>
            <person name="Satake H."/>
            <person name="Nakayama K."/>
        </authorList>
    </citation>
    <scope>NUCLEOTIDE SEQUENCE</scope>
</reference>
<dbReference type="Pfam" id="PF24626">
    <property type="entry name" value="SH3_Tf2-1"/>
    <property type="match status" value="1"/>
</dbReference>
<dbReference type="PANTHER" id="PTHR46148">
    <property type="entry name" value="CHROMO DOMAIN-CONTAINING PROTEIN"/>
    <property type="match status" value="1"/>
</dbReference>
<name>A0ABQ5CXJ5_9ASTR</name>
<feature type="domain" description="Tf2-1-like SH3-like" evidence="1">
    <location>
        <begin position="16"/>
        <end position="46"/>
    </location>
</feature>
<dbReference type="PANTHER" id="PTHR46148:SF59">
    <property type="entry name" value="NUCLEOTIDYLTRANSFERASE, RIBONUCLEASE H"/>
    <property type="match status" value="1"/>
</dbReference>
<accession>A0ABQ5CXJ5</accession>
<dbReference type="InterPro" id="IPR056924">
    <property type="entry name" value="SH3_Tf2-1"/>
</dbReference>
<sequence>MNAQTGAQKPENLKHEDVGSVAYKLELPRELSRVHNTFHVSKMKKCYADEPLAVPLDGLHFDDKLHFVEEPVEIMDGEVKRLKRSRIPLVKVRWNSKRGPEFTWEREDQFRKKYPHLFSKTAPSSTLAALKSVKPKVKANVVEEPSVPVSAASSKVSAATTTKTATIPTPRKGIVITELELEKPLKKKDQISFDDQKAIRLQAEFDEEERLEREKDEANVALIEECDDIQAQLEQEVTKKQKVDDVQETAKVDDDQEAAKIKELMEIVPDEEEVAIDVIPLATKPPTIVDWKIHKEGKKNYYQIIRADGSSKMYLVFSHMLKSFVREDFETLWKLVKAKHGSTRPEEGYET</sequence>
<evidence type="ECO:0000313" key="2">
    <source>
        <dbReference type="EMBL" id="GJT31023.1"/>
    </source>
</evidence>
<evidence type="ECO:0000259" key="1">
    <source>
        <dbReference type="Pfam" id="PF24626"/>
    </source>
</evidence>
<dbReference type="Proteomes" id="UP001151760">
    <property type="component" value="Unassembled WGS sequence"/>
</dbReference>
<proteinExistence type="predicted"/>
<keyword evidence="3" id="KW-1185">Reference proteome</keyword>
<protein>
    <recommendedName>
        <fullName evidence="1">Tf2-1-like SH3-like domain-containing protein</fullName>
    </recommendedName>
</protein>